<keyword evidence="1" id="KW-0479">Metal-binding</keyword>
<feature type="region of interest" description="Disordered" evidence="2">
    <location>
        <begin position="356"/>
        <end position="403"/>
    </location>
</feature>
<dbReference type="GO" id="GO:0008270">
    <property type="term" value="F:zinc ion binding"/>
    <property type="evidence" value="ECO:0007669"/>
    <property type="project" value="UniProtKB-KW"/>
</dbReference>
<dbReference type="OrthoDB" id="10064617at2759"/>
<dbReference type="GO" id="GO:0003690">
    <property type="term" value="F:double-stranded DNA binding"/>
    <property type="evidence" value="ECO:0007669"/>
    <property type="project" value="InterPro"/>
</dbReference>
<dbReference type="GO" id="GO:0003723">
    <property type="term" value="F:RNA binding"/>
    <property type="evidence" value="ECO:0007669"/>
    <property type="project" value="InterPro"/>
</dbReference>
<dbReference type="PANTHER" id="PTHR22639:SF3">
    <property type="entry name" value="ZINC FINGER CCHC DOMAIN-CONTAINING PROTEIN 3"/>
    <property type="match status" value="1"/>
</dbReference>
<dbReference type="PANTHER" id="PTHR22639">
    <property type="entry name" value="GAG-RELATED PROTEIN"/>
    <property type="match status" value="1"/>
</dbReference>
<keyword evidence="1" id="KW-0862">Zinc</keyword>
<name>A0A913ZW91_PATMI</name>
<dbReference type="RefSeq" id="XP_038055789.1">
    <property type="nucleotide sequence ID" value="XM_038199861.1"/>
</dbReference>
<dbReference type="InterPro" id="IPR036875">
    <property type="entry name" value="Znf_CCHC_sf"/>
</dbReference>
<dbReference type="PROSITE" id="PS50158">
    <property type="entry name" value="ZF_CCHC"/>
    <property type="match status" value="2"/>
</dbReference>
<dbReference type="Proteomes" id="UP000887568">
    <property type="component" value="Unplaced"/>
</dbReference>
<evidence type="ECO:0000313" key="4">
    <source>
        <dbReference type="EnsemblMetazoa" id="XP_038055789.1"/>
    </source>
</evidence>
<feature type="compositionally biased region" description="Pro residues" evidence="2">
    <location>
        <begin position="264"/>
        <end position="273"/>
    </location>
</feature>
<dbReference type="GeneID" id="119727796"/>
<feature type="compositionally biased region" description="Low complexity" evidence="2">
    <location>
        <begin position="377"/>
        <end position="387"/>
    </location>
</feature>
<dbReference type="SMART" id="SM00343">
    <property type="entry name" value="ZnF_C2HC"/>
    <property type="match status" value="3"/>
</dbReference>
<evidence type="ECO:0000313" key="5">
    <source>
        <dbReference type="Proteomes" id="UP000887568"/>
    </source>
</evidence>
<dbReference type="SUPFAM" id="SSF57756">
    <property type="entry name" value="Retrovirus zinc finger-like domains"/>
    <property type="match status" value="1"/>
</dbReference>
<dbReference type="GO" id="GO:0002218">
    <property type="term" value="P:activation of innate immune response"/>
    <property type="evidence" value="ECO:0007669"/>
    <property type="project" value="InterPro"/>
</dbReference>
<organism evidence="4 5">
    <name type="scientific">Patiria miniata</name>
    <name type="common">Bat star</name>
    <name type="synonym">Asterina miniata</name>
    <dbReference type="NCBI Taxonomy" id="46514"/>
    <lineage>
        <taxon>Eukaryota</taxon>
        <taxon>Metazoa</taxon>
        <taxon>Echinodermata</taxon>
        <taxon>Eleutherozoa</taxon>
        <taxon>Asterozoa</taxon>
        <taxon>Asteroidea</taxon>
        <taxon>Valvatacea</taxon>
        <taxon>Valvatida</taxon>
        <taxon>Asterinidae</taxon>
        <taxon>Patiria</taxon>
    </lineage>
</organism>
<dbReference type="Pfam" id="PF00098">
    <property type="entry name" value="zf-CCHC"/>
    <property type="match status" value="1"/>
</dbReference>
<keyword evidence="1" id="KW-0863">Zinc-finger</keyword>
<feature type="region of interest" description="Disordered" evidence="2">
    <location>
        <begin position="257"/>
        <end position="284"/>
    </location>
</feature>
<reference evidence="4" key="1">
    <citation type="submission" date="2022-11" db="UniProtKB">
        <authorList>
            <consortium name="EnsemblMetazoa"/>
        </authorList>
    </citation>
    <scope>IDENTIFICATION</scope>
</reference>
<feature type="domain" description="CCHC-type" evidence="3">
    <location>
        <begin position="211"/>
        <end position="227"/>
    </location>
</feature>
<feature type="domain" description="CCHC-type" evidence="3">
    <location>
        <begin position="194"/>
        <end position="207"/>
    </location>
</feature>
<accession>A0A913ZW91</accession>
<dbReference type="Gene3D" id="4.10.60.10">
    <property type="entry name" value="Zinc finger, CCHC-type"/>
    <property type="match status" value="1"/>
</dbReference>
<dbReference type="AlphaFoldDB" id="A0A913ZW91"/>
<evidence type="ECO:0000256" key="1">
    <source>
        <dbReference type="PROSITE-ProRule" id="PRU00047"/>
    </source>
</evidence>
<evidence type="ECO:0000259" key="3">
    <source>
        <dbReference type="PROSITE" id="PS50158"/>
    </source>
</evidence>
<evidence type="ECO:0000256" key="2">
    <source>
        <dbReference type="SAM" id="MobiDB-lite"/>
    </source>
</evidence>
<keyword evidence="5" id="KW-1185">Reference proteome</keyword>
<dbReference type="EnsemblMetazoa" id="XM_038199861.1">
    <property type="protein sequence ID" value="XP_038055789.1"/>
    <property type="gene ID" value="LOC119727796"/>
</dbReference>
<dbReference type="InterPro" id="IPR001878">
    <property type="entry name" value="Znf_CCHC"/>
</dbReference>
<proteinExistence type="predicted"/>
<dbReference type="InterPro" id="IPR042509">
    <property type="entry name" value="ZCCHC3"/>
</dbReference>
<sequence>MYNDKDITVDDVWEAVRGELNGPGTLLGYRAMQKKLRQEHGLKHKDKALGIKFEEDTTPKSVFDKFRGIGIEAARHLVAVQPLQGNKFEVVFKSAQVCKEFYPKVAGTDGCTVTKFNDIVIHYVSMAIHDSIVRNILGKYGQVIAGRFTTYRDNPTVFNGTRQYRMKVTSAIPTVIRFGDRNAWISNPGQVRTCARCGQQGHYAWDCNNVKCFKCLQVGHVANECPNSTKCTICGEEGHGFWACPKSFARKVQLERAWSKSTTAPPPPPPPQPAGERLSERSADEQELPAKECPKCKKISGPFHPSIVCFSCKGSLLSESFRVLECALCKGTNGPPSLLCDRNICRQVVAPAHDDGFQVARRRKGPAKRTRSPPDAPASNKSAPSAADLFGSSDSSMEHEQECHITGPVDLQLWKSEWKGDILASYD</sequence>
<feature type="compositionally biased region" description="Basic residues" evidence="2">
    <location>
        <begin position="360"/>
        <end position="371"/>
    </location>
</feature>
<protein>
    <recommendedName>
        <fullName evidence="3">CCHC-type domain-containing protein</fullName>
    </recommendedName>
</protein>